<keyword evidence="5" id="KW-1185">Reference proteome</keyword>
<proteinExistence type="predicted"/>
<dbReference type="InterPro" id="IPR011042">
    <property type="entry name" value="6-blade_b-propeller_TolB-like"/>
</dbReference>
<evidence type="ECO:0000313" key="5">
    <source>
        <dbReference type="Proteomes" id="UP001595685"/>
    </source>
</evidence>
<accession>A0ABV7WCN3</accession>
<dbReference type="CDD" id="cd00146">
    <property type="entry name" value="PKD"/>
    <property type="match status" value="1"/>
</dbReference>
<dbReference type="Proteomes" id="UP001595685">
    <property type="component" value="Unassembled WGS sequence"/>
</dbReference>
<feature type="region of interest" description="Disordered" evidence="1">
    <location>
        <begin position="137"/>
        <end position="156"/>
    </location>
</feature>
<dbReference type="Gene3D" id="2.60.40.10">
    <property type="entry name" value="Immunoglobulins"/>
    <property type="match status" value="1"/>
</dbReference>
<dbReference type="Pfam" id="PF07995">
    <property type="entry name" value="GSDH"/>
    <property type="match status" value="1"/>
</dbReference>
<evidence type="ECO:0000256" key="1">
    <source>
        <dbReference type="SAM" id="MobiDB-lite"/>
    </source>
</evidence>
<dbReference type="PROSITE" id="PS50093">
    <property type="entry name" value="PKD"/>
    <property type="match status" value="1"/>
</dbReference>
<evidence type="ECO:0000256" key="2">
    <source>
        <dbReference type="SAM" id="SignalP"/>
    </source>
</evidence>
<dbReference type="SUPFAM" id="SSF50952">
    <property type="entry name" value="Soluble quinoprotein glucose dehydrogenase"/>
    <property type="match status" value="1"/>
</dbReference>
<dbReference type="InterPro" id="IPR018247">
    <property type="entry name" value="EF_Hand_1_Ca_BS"/>
</dbReference>
<keyword evidence="2" id="KW-0732">Signal</keyword>
<comment type="caution">
    <text evidence="4">The sequence shown here is derived from an EMBL/GenBank/DDBJ whole genome shotgun (WGS) entry which is preliminary data.</text>
</comment>
<dbReference type="PANTHER" id="PTHR19328:SF75">
    <property type="entry name" value="ALDOSE SUGAR DEHYDROGENASE YLII"/>
    <property type="match status" value="1"/>
</dbReference>
<dbReference type="InterPro" id="IPR000601">
    <property type="entry name" value="PKD_dom"/>
</dbReference>
<dbReference type="InterPro" id="IPR011041">
    <property type="entry name" value="Quinoprot_gluc/sorb_DH_b-prop"/>
</dbReference>
<dbReference type="InterPro" id="IPR012938">
    <property type="entry name" value="Glc/Sorbosone_DH"/>
</dbReference>
<dbReference type="InterPro" id="IPR022409">
    <property type="entry name" value="PKD/Chitinase_dom"/>
</dbReference>
<dbReference type="SMART" id="SM00089">
    <property type="entry name" value="PKD"/>
    <property type="match status" value="1"/>
</dbReference>
<dbReference type="SUPFAM" id="SSF49299">
    <property type="entry name" value="PKD domain"/>
    <property type="match status" value="1"/>
</dbReference>
<evidence type="ECO:0000313" key="4">
    <source>
        <dbReference type="EMBL" id="MFC3686993.1"/>
    </source>
</evidence>
<dbReference type="RefSeq" id="WP_340295246.1">
    <property type="nucleotide sequence ID" value="NZ_JBBEOI010000220.1"/>
</dbReference>
<dbReference type="InterPro" id="IPR013783">
    <property type="entry name" value="Ig-like_fold"/>
</dbReference>
<organism evidence="4 5">
    <name type="scientific">Aquipuribacter hungaricus</name>
    <dbReference type="NCBI Taxonomy" id="545624"/>
    <lineage>
        <taxon>Bacteria</taxon>
        <taxon>Bacillati</taxon>
        <taxon>Actinomycetota</taxon>
        <taxon>Actinomycetes</taxon>
        <taxon>Micrococcales</taxon>
        <taxon>Intrasporangiaceae</taxon>
        <taxon>Aquipuribacter</taxon>
    </lineage>
</organism>
<dbReference type="InterPro" id="IPR035986">
    <property type="entry name" value="PKD_dom_sf"/>
</dbReference>
<feature type="domain" description="PKD" evidence="3">
    <location>
        <begin position="526"/>
        <end position="616"/>
    </location>
</feature>
<feature type="chain" id="PRO_5045376984" evidence="2">
    <location>
        <begin position="32"/>
        <end position="723"/>
    </location>
</feature>
<dbReference type="PROSITE" id="PS00018">
    <property type="entry name" value="EF_HAND_1"/>
    <property type="match status" value="1"/>
</dbReference>
<name>A0ABV7WCN3_9MICO</name>
<evidence type="ECO:0000259" key="3">
    <source>
        <dbReference type="PROSITE" id="PS50093"/>
    </source>
</evidence>
<dbReference type="Gene3D" id="2.120.10.30">
    <property type="entry name" value="TolB, C-terminal domain"/>
    <property type="match status" value="1"/>
</dbReference>
<feature type="signal peptide" evidence="2">
    <location>
        <begin position="1"/>
        <end position="31"/>
    </location>
</feature>
<feature type="region of interest" description="Disordered" evidence="1">
    <location>
        <begin position="29"/>
        <end position="48"/>
    </location>
</feature>
<sequence length="723" mass="77629">MTATRTHLGAAALVAGALVISTMSVSAPAGAASPRVKPKPAAADLPVPPDSAFDKVTIDRTPGEPIDLAVLPDNRVLHVTRSGEVRLHDPVTGITSLAAQVPVYLHDEEGLQSIAVDEDFEENGWVYMYYSPLLDTPSDNPATPGNEGDAPENGTAADFEPFEGYLQLSRFQMVGDTIDLTTEEEILQVPTTRGICCHVGGDVVFDSEGNLYLSTGDDSNPFQSQGYIPIDERPERNPAFDAQRTSANTNDLRGKILRITPSEGGGYTIPEGNLFAPGTELTKPEIYVMGLRNPFRIELDRETDRLFIGDYSPDARNPDPARGPAGIGRWMSVEDPANYGWPYCYSPTIGYVDYDFATGTSGEPFDCGNPVNESPNNTGLVDLPEITEPEVKYEFALSPEFPELETGGIGPMAGPVYHGDIAKGRAATQGRPSVAWPASFADKPFFYEWTRDYTKMFTLDAAGDEVTEIDNVLDSLVMDNPIDMEFGPDGALYVLEYGDGYFAQNPDAQLSRFDYVGHGARANHSPVPSLVTDTTTGDSPLTVAFDASATTDPDGDRLRYAWDFDSDGTVDSTEVSPTFTYATDGRYRATLKVTDVGGRDRGRSASSYVDIAVGGQAPVVTFVTPADGQAFSFGDSVTYQVTVTDDEPVDCNRLQVYYVVGHDQHGHPISSTSGCTGTITTSLPEGHEPDEVSAVFVASYTDAGAEGIPAQTGTAQVRLVPAP</sequence>
<protein>
    <submittedName>
        <fullName evidence="4">PQQ-dependent sugar dehydrogenase</fullName>
    </submittedName>
</protein>
<gene>
    <name evidence="4" type="ORF">ACFOLH_01410</name>
</gene>
<dbReference type="Pfam" id="PF18911">
    <property type="entry name" value="PKD_4"/>
    <property type="match status" value="1"/>
</dbReference>
<dbReference type="EMBL" id="JBHRWW010000001">
    <property type="protein sequence ID" value="MFC3686993.1"/>
    <property type="molecule type" value="Genomic_DNA"/>
</dbReference>
<dbReference type="PANTHER" id="PTHR19328">
    <property type="entry name" value="HEDGEHOG-INTERACTING PROTEIN"/>
    <property type="match status" value="1"/>
</dbReference>
<reference evidence="5" key="1">
    <citation type="journal article" date="2019" name="Int. J. Syst. Evol. Microbiol.">
        <title>The Global Catalogue of Microorganisms (GCM) 10K type strain sequencing project: providing services to taxonomists for standard genome sequencing and annotation.</title>
        <authorList>
            <consortium name="The Broad Institute Genomics Platform"/>
            <consortium name="The Broad Institute Genome Sequencing Center for Infectious Disease"/>
            <person name="Wu L."/>
            <person name="Ma J."/>
        </authorList>
    </citation>
    <scope>NUCLEOTIDE SEQUENCE [LARGE SCALE GENOMIC DNA]</scope>
    <source>
        <strain evidence="5">NCAIM B.02333</strain>
    </source>
</reference>